<evidence type="ECO:0000259" key="1">
    <source>
        <dbReference type="Pfam" id="PF25072"/>
    </source>
</evidence>
<keyword evidence="3" id="KW-1185">Reference proteome</keyword>
<dbReference type="PANTHER" id="PTHR35112:SF1">
    <property type="entry name" value="RING_FYVE_PHD ZINC FINGER SUPERFAMILY PROTEIN"/>
    <property type="match status" value="1"/>
</dbReference>
<dbReference type="InterPro" id="IPR056698">
    <property type="entry name" value="DUF7796"/>
</dbReference>
<reference evidence="2" key="1">
    <citation type="submission" date="2019-07" db="EMBL/GenBank/DDBJ databases">
        <authorList>
            <person name="Dittberner H."/>
        </authorList>
    </citation>
    <scope>NUCLEOTIDE SEQUENCE [LARGE SCALE GENOMIC DNA]</scope>
</reference>
<gene>
    <name evidence="2" type="ORF">ANE_LOCUS5914</name>
</gene>
<name>A0A565B3K8_9BRAS</name>
<sequence>MTILKIFSRLASNDRAYYSTNLVEGCITMIKTYQNENNFTYDWIVRTRVDGYWSNPLDPEYFIPGQYLVPSGSSYGGLNDRFGVGDLNTSTVALSRLSLIPDIDSAGLTRLNSESAFKAQLSTHRVPYVTKHIPFCIVTDRTYDFPPFRYGMPVAALSSRGPLNGVKCRPCRVACSGSCVAKVMRRLDRGWGWTEWKNGTMELCDARGELEKGWEKIFDDVAGEKLARARKLVGGLDLRRCVEEFDEMRGMAVKWEAPASEQICRLGLRPN</sequence>
<dbReference type="EMBL" id="CABITT030000002">
    <property type="protein sequence ID" value="VVA95469.1"/>
    <property type="molecule type" value="Genomic_DNA"/>
</dbReference>
<proteinExistence type="predicted"/>
<dbReference type="PANTHER" id="PTHR35112">
    <property type="entry name" value="OS08G0360500 PROTEIN"/>
    <property type="match status" value="1"/>
</dbReference>
<dbReference type="Pfam" id="PF25072">
    <property type="entry name" value="DUF7796"/>
    <property type="match status" value="1"/>
</dbReference>
<evidence type="ECO:0000313" key="3">
    <source>
        <dbReference type="Proteomes" id="UP000489600"/>
    </source>
</evidence>
<dbReference type="Proteomes" id="UP000489600">
    <property type="component" value="Unassembled WGS sequence"/>
</dbReference>
<dbReference type="OrthoDB" id="2016723at2759"/>
<comment type="caution">
    <text evidence="2">The sequence shown here is derived from an EMBL/GenBank/DDBJ whole genome shotgun (WGS) entry which is preliminary data.</text>
</comment>
<organism evidence="2 3">
    <name type="scientific">Arabis nemorensis</name>
    <dbReference type="NCBI Taxonomy" id="586526"/>
    <lineage>
        <taxon>Eukaryota</taxon>
        <taxon>Viridiplantae</taxon>
        <taxon>Streptophyta</taxon>
        <taxon>Embryophyta</taxon>
        <taxon>Tracheophyta</taxon>
        <taxon>Spermatophyta</taxon>
        <taxon>Magnoliopsida</taxon>
        <taxon>eudicotyledons</taxon>
        <taxon>Gunneridae</taxon>
        <taxon>Pentapetalae</taxon>
        <taxon>rosids</taxon>
        <taxon>malvids</taxon>
        <taxon>Brassicales</taxon>
        <taxon>Brassicaceae</taxon>
        <taxon>Arabideae</taxon>
        <taxon>Arabis</taxon>
    </lineage>
</organism>
<dbReference type="AlphaFoldDB" id="A0A565B3K8"/>
<evidence type="ECO:0000313" key="2">
    <source>
        <dbReference type="EMBL" id="VVA95469.1"/>
    </source>
</evidence>
<protein>
    <recommendedName>
        <fullName evidence="1">DUF7796 domain-containing protein</fullName>
    </recommendedName>
</protein>
<accession>A0A565B3K8</accession>
<feature type="domain" description="DUF7796" evidence="1">
    <location>
        <begin position="21"/>
        <end position="269"/>
    </location>
</feature>